<feature type="region of interest" description="Disordered" evidence="1">
    <location>
        <begin position="283"/>
        <end position="321"/>
    </location>
</feature>
<sequence length="321" mass="36935">MAWRKPFCLMPSNWAWACLAPKFRKGLTDGVYWKAPGVLWYPATFIKYHKRAAPQYEYEFQWFGCNDGTIYRSEDSILPLPMLQRFFRERKFCEEIEDIVLTVEQLGKVRLPFYPFPDYPDHQNSELETIFKAAVPQVAKILVTFDAAHPVIGNFIKHFDGQPLVQRRLGVAARMNMLHLAPTPELEKFLDLPYLVSCCIIRYISDGPKALEAMFAAIAMSGSNTNVKSGTVVQQMLDFNITHAFHDPDFRPPTFRRKRPSIITPTMPIPVVLKWKRDAKIDGEKQAKRAKTSKNGKNTEATIPQVKGTVWGKRLRTRTVR</sequence>
<keyword evidence="3" id="KW-1185">Reference proteome</keyword>
<protein>
    <submittedName>
        <fullName evidence="2">Uncharacterized protein</fullName>
    </submittedName>
</protein>
<name>A0AAD6VSQ7_9AGAR</name>
<proteinExistence type="predicted"/>
<accession>A0AAD6VSQ7</accession>
<evidence type="ECO:0000313" key="2">
    <source>
        <dbReference type="EMBL" id="KAJ7218468.1"/>
    </source>
</evidence>
<comment type="caution">
    <text evidence="2">The sequence shown here is derived from an EMBL/GenBank/DDBJ whole genome shotgun (WGS) entry which is preliminary data.</text>
</comment>
<dbReference type="AlphaFoldDB" id="A0AAD6VSQ7"/>
<gene>
    <name evidence="2" type="ORF">GGX14DRAFT_595003</name>
</gene>
<dbReference type="Proteomes" id="UP001219525">
    <property type="component" value="Unassembled WGS sequence"/>
</dbReference>
<dbReference type="EMBL" id="JARJCW010000012">
    <property type="protein sequence ID" value="KAJ7218468.1"/>
    <property type="molecule type" value="Genomic_DNA"/>
</dbReference>
<reference evidence="2" key="1">
    <citation type="submission" date="2023-03" db="EMBL/GenBank/DDBJ databases">
        <title>Massive genome expansion in bonnet fungi (Mycena s.s.) driven by repeated elements and novel gene families across ecological guilds.</title>
        <authorList>
            <consortium name="Lawrence Berkeley National Laboratory"/>
            <person name="Harder C.B."/>
            <person name="Miyauchi S."/>
            <person name="Viragh M."/>
            <person name="Kuo A."/>
            <person name="Thoen E."/>
            <person name="Andreopoulos B."/>
            <person name="Lu D."/>
            <person name="Skrede I."/>
            <person name="Drula E."/>
            <person name="Henrissat B."/>
            <person name="Morin E."/>
            <person name="Kohler A."/>
            <person name="Barry K."/>
            <person name="LaButti K."/>
            <person name="Morin E."/>
            <person name="Salamov A."/>
            <person name="Lipzen A."/>
            <person name="Mereny Z."/>
            <person name="Hegedus B."/>
            <person name="Baldrian P."/>
            <person name="Stursova M."/>
            <person name="Weitz H."/>
            <person name="Taylor A."/>
            <person name="Grigoriev I.V."/>
            <person name="Nagy L.G."/>
            <person name="Martin F."/>
            <person name="Kauserud H."/>
        </authorList>
    </citation>
    <scope>NUCLEOTIDE SEQUENCE</scope>
    <source>
        <strain evidence="2">9144</strain>
    </source>
</reference>
<evidence type="ECO:0000256" key="1">
    <source>
        <dbReference type="SAM" id="MobiDB-lite"/>
    </source>
</evidence>
<organism evidence="2 3">
    <name type="scientific">Mycena pura</name>
    <dbReference type="NCBI Taxonomy" id="153505"/>
    <lineage>
        <taxon>Eukaryota</taxon>
        <taxon>Fungi</taxon>
        <taxon>Dikarya</taxon>
        <taxon>Basidiomycota</taxon>
        <taxon>Agaricomycotina</taxon>
        <taxon>Agaricomycetes</taxon>
        <taxon>Agaricomycetidae</taxon>
        <taxon>Agaricales</taxon>
        <taxon>Marasmiineae</taxon>
        <taxon>Mycenaceae</taxon>
        <taxon>Mycena</taxon>
    </lineage>
</organism>
<evidence type="ECO:0000313" key="3">
    <source>
        <dbReference type="Proteomes" id="UP001219525"/>
    </source>
</evidence>